<dbReference type="RefSeq" id="WP_012745057.1">
    <property type="nucleotide sequence ID" value="NC_012785.1"/>
</dbReference>
<keyword evidence="3" id="KW-0862">Zinc</keyword>
<sequence>MHHELSIAERVKIFIEQNFKPEEFGNIEKIVIGIGKLVVADKNQIEEAFNVIKKESDFPDLEIKFITDELLFECKDCGKKFSSQGYEIHCPYCGGDLRVLSCDEVYIKEVVFK</sequence>
<proteinExistence type="predicted"/>
<dbReference type="PANTHER" id="PTHR34535:SF3">
    <property type="entry name" value="HYDROGENASE MATURATION FACTOR HYPA"/>
    <property type="match status" value="1"/>
</dbReference>
<reference evidence="4 5" key="1">
    <citation type="submission" date="2009-06" db="EMBL/GenBank/DDBJ databases">
        <title>Complete sequence of Thermotogales bacterium TBF 19.5.1.</title>
        <authorList>
            <consortium name="US DOE Joint Genome Institute"/>
            <person name="Lucas S."/>
            <person name="Copeland A."/>
            <person name="Lapidus A."/>
            <person name="Glavina del Rio T."/>
            <person name="Tice H."/>
            <person name="Bruce D."/>
            <person name="Goodwin L."/>
            <person name="Pitluck S."/>
            <person name="Chertkov O."/>
            <person name="Brettin T."/>
            <person name="Detter J.C."/>
            <person name="Han C."/>
            <person name="Schmutz J."/>
            <person name="Larimer F."/>
            <person name="Land M."/>
            <person name="Hauser L."/>
            <person name="Kyrpides N."/>
            <person name="Ovchinnikova G."/>
            <person name="Noll K."/>
        </authorList>
    </citation>
    <scope>NUCLEOTIDE SEQUENCE [LARGE SCALE GENOMIC DNA]</scope>
    <source>
        <strain evidence="5">ATCC BAA-1733 / DSM 21960 / TBF 19.5.1</strain>
    </source>
</reference>
<accession>C5CEU1</accession>
<keyword evidence="2" id="KW-0479">Metal-binding</keyword>
<keyword evidence="1" id="KW-0533">Nickel</keyword>
<keyword evidence="5" id="KW-1185">Reference proteome</keyword>
<dbReference type="PANTHER" id="PTHR34535">
    <property type="entry name" value="HYDROGENASE MATURATION FACTOR HYPA"/>
    <property type="match status" value="1"/>
</dbReference>
<evidence type="ECO:0000256" key="1">
    <source>
        <dbReference type="ARBA" id="ARBA00022596"/>
    </source>
</evidence>
<dbReference type="GO" id="GO:0016151">
    <property type="term" value="F:nickel cation binding"/>
    <property type="evidence" value="ECO:0007669"/>
    <property type="project" value="InterPro"/>
</dbReference>
<dbReference type="GO" id="GO:0008270">
    <property type="term" value="F:zinc ion binding"/>
    <property type="evidence" value="ECO:0007669"/>
    <property type="project" value="TreeGrafter"/>
</dbReference>
<dbReference type="GO" id="GO:0051604">
    <property type="term" value="P:protein maturation"/>
    <property type="evidence" value="ECO:0007669"/>
    <property type="project" value="InterPro"/>
</dbReference>
<name>C5CEU1_KOSOT</name>
<dbReference type="Gene3D" id="3.30.2320.80">
    <property type="match status" value="1"/>
</dbReference>
<dbReference type="PIRSF" id="PIRSF004761">
    <property type="entry name" value="Hydrgn_mat_HypA"/>
    <property type="match status" value="1"/>
</dbReference>
<dbReference type="InterPro" id="IPR000688">
    <property type="entry name" value="HypA/HybF"/>
</dbReference>
<dbReference type="HOGENOM" id="CLU_126929_0_0_0"/>
<evidence type="ECO:0000313" key="5">
    <source>
        <dbReference type="Proteomes" id="UP000002382"/>
    </source>
</evidence>
<reference evidence="4 5" key="2">
    <citation type="journal article" date="2011" name="J. Bacteriol.">
        <title>Genome Sequence of Kosmotoga olearia Strain TBF 19.5.1, a Thermophilic Bacterium with a Wide Growth Temperature Range, Isolated from the Troll B Oil Platform in the North Sea.</title>
        <authorList>
            <person name="Swithers K.S."/>
            <person name="Dipippo J.L."/>
            <person name="Bruce D.C."/>
            <person name="Detter C."/>
            <person name="Tapia R."/>
            <person name="Han S."/>
            <person name="Goodwin L.A."/>
            <person name="Han J."/>
            <person name="Woyke T."/>
            <person name="Pitluck S."/>
            <person name="Pennacchio L."/>
            <person name="Nolan M."/>
            <person name="Mikhailova N."/>
            <person name="Land M.L."/>
            <person name="Nesbo C.L."/>
            <person name="Gogarten J.P."/>
            <person name="Noll K.M."/>
        </authorList>
    </citation>
    <scope>NUCLEOTIDE SEQUENCE [LARGE SCALE GENOMIC DNA]</scope>
    <source>
        <strain evidence="5">ATCC BAA-1733 / DSM 21960 / TBF 19.5.1</strain>
    </source>
</reference>
<dbReference type="OrthoDB" id="46809at2"/>
<gene>
    <name evidence="4" type="ordered locus">Kole_0555</name>
</gene>
<dbReference type="KEGG" id="kol:Kole_0555"/>
<organism evidence="4 5">
    <name type="scientific">Kosmotoga olearia (strain ATCC BAA-1733 / DSM 21960 / TBF 19.5.1)</name>
    <dbReference type="NCBI Taxonomy" id="521045"/>
    <lineage>
        <taxon>Bacteria</taxon>
        <taxon>Thermotogati</taxon>
        <taxon>Thermotogota</taxon>
        <taxon>Thermotogae</taxon>
        <taxon>Kosmotogales</taxon>
        <taxon>Kosmotogaceae</taxon>
        <taxon>Kosmotoga</taxon>
    </lineage>
</organism>
<protein>
    <submittedName>
        <fullName evidence="4">Zn finger protein HypA/HybF (Possibly regulating hydrogenase expression)-like protein</fullName>
    </submittedName>
</protein>
<evidence type="ECO:0000256" key="3">
    <source>
        <dbReference type="ARBA" id="ARBA00022833"/>
    </source>
</evidence>
<evidence type="ECO:0000313" key="4">
    <source>
        <dbReference type="EMBL" id="ACR79275.1"/>
    </source>
</evidence>
<dbReference type="AlphaFoldDB" id="C5CEU1"/>
<dbReference type="Pfam" id="PF01155">
    <property type="entry name" value="HypA"/>
    <property type="match status" value="1"/>
</dbReference>
<dbReference type="eggNOG" id="COG0375">
    <property type="taxonomic scope" value="Bacteria"/>
</dbReference>
<evidence type="ECO:0000256" key="2">
    <source>
        <dbReference type="ARBA" id="ARBA00022723"/>
    </source>
</evidence>
<dbReference type="STRING" id="521045.Kole_0555"/>
<dbReference type="EMBL" id="CP001634">
    <property type="protein sequence ID" value="ACR79275.1"/>
    <property type="molecule type" value="Genomic_DNA"/>
</dbReference>
<dbReference type="Proteomes" id="UP000002382">
    <property type="component" value="Chromosome"/>
</dbReference>